<reference evidence="2 3" key="1">
    <citation type="submission" date="2019-07" db="EMBL/GenBank/DDBJ databases">
        <title>Quadrisphaera sp. strain DD2A genome sequencing and assembly.</title>
        <authorList>
            <person name="Kim I."/>
        </authorList>
    </citation>
    <scope>NUCLEOTIDE SEQUENCE [LARGE SCALE GENOMIC DNA]</scope>
    <source>
        <strain evidence="2 3">DD2A</strain>
    </source>
</reference>
<name>A0A5C8ZG30_9ACTN</name>
<dbReference type="Proteomes" id="UP000321234">
    <property type="component" value="Unassembled WGS sequence"/>
</dbReference>
<organism evidence="2 3">
    <name type="scientific">Quadrisphaera setariae</name>
    <dbReference type="NCBI Taxonomy" id="2593304"/>
    <lineage>
        <taxon>Bacteria</taxon>
        <taxon>Bacillati</taxon>
        <taxon>Actinomycetota</taxon>
        <taxon>Actinomycetes</taxon>
        <taxon>Kineosporiales</taxon>
        <taxon>Kineosporiaceae</taxon>
        <taxon>Quadrisphaera</taxon>
    </lineage>
</organism>
<dbReference type="AlphaFoldDB" id="A0A5C8ZG30"/>
<dbReference type="EMBL" id="VKAC01000006">
    <property type="protein sequence ID" value="TXR56118.1"/>
    <property type="molecule type" value="Genomic_DNA"/>
</dbReference>
<gene>
    <name evidence="2" type="ORF">FMM08_11855</name>
</gene>
<sequence>MSAAWSRHRPPAGSTSSRRCRAVAAADGEGGDEPGGRGRLTVADRAVSRLVRAAVLTAPGVAPASRTSGVVSGSLGRDLPRVEVARAGTQVDVEVEVASVWPRAAADTADAVRSAVTAQLASMASLSTGAVSVAVVAVVRPRDDRGEHRRVS</sequence>
<evidence type="ECO:0000256" key="1">
    <source>
        <dbReference type="SAM" id="MobiDB-lite"/>
    </source>
</evidence>
<keyword evidence="3" id="KW-1185">Reference proteome</keyword>
<feature type="compositionally biased region" description="Basic residues" evidence="1">
    <location>
        <begin position="1"/>
        <end position="10"/>
    </location>
</feature>
<evidence type="ECO:0000313" key="2">
    <source>
        <dbReference type="EMBL" id="TXR56118.1"/>
    </source>
</evidence>
<accession>A0A5C8ZG30</accession>
<protein>
    <submittedName>
        <fullName evidence="2">Asp23/Gls24 family envelope stress response protein</fullName>
    </submittedName>
</protein>
<proteinExistence type="predicted"/>
<comment type="caution">
    <text evidence="2">The sequence shown here is derived from an EMBL/GenBank/DDBJ whole genome shotgun (WGS) entry which is preliminary data.</text>
</comment>
<evidence type="ECO:0000313" key="3">
    <source>
        <dbReference type="Proteomes" id="UP000321234"/>
    </source>
</evidence>
<feature type="region of interest" description="Disordered" evidence="1">
    <location>
        <begin position="1"/>
        <end position="39"/>
    </location>
</feature>